<name>A0A834WYE2_9FABA</name>
<comment type="caution">
    <text evidence="2">The sequence shown here is derived from an EMBL/GenBank/DDBJ whole genome shotgun (WGS) entry which is preliminary data.</text>
</comment>
<proteinExistence type="predicted"/>
<protein>
    <submittedName>
        <fullName evidence="2">Uncharacterized protein</fullName>
    </submittedName>
</protein>
<dbReference type="EMBL" id="JAAIUW010000004">
    <property type="protein sequence ID" value="KAF7834834.1"/>
    <property type="molecule type" value="Genomic_DNA"/>
</dbReference>
<evidence type="ECO:0000313" key="3">
    <source>
        <dbReference type="Proteomes" id="UP000634136"/>
    </source>
</evidence>
<dbReference type="AlphaFoldDB" id="A0A834WYE2"/>
<gene>
    <name evidence="2" type="ORF">G2W53_009693</name>
</gene>
<feature type="compositionally biased region" description="Acidic residues" evidence="1">
    <location>
        <begin position="20"/>
        <end position="29"/>
    </location>
</feature>
<dbReference type="Proteomes" id="UP000634136">
    <property type="component" value="Unassembled WGS sequence"/>
</dbReference>
<feature type="region of interest" description="Disordered" evidence="1">
    <location>
        <begin position="1"/>
        <end position="29"/>
    </location>
</feature>
<organism evidence="2 3">
    <name type="scientific">Senna tora</name>
    <dbReference type="NCBI Taxonomy" id="362788"/>
    <lineage>
        <taxon>Eukaryota</taxon>
        <taxon>Viridiplantae</taxon>
        <taxon>Streptophyta</taxon>
        <taxon>Embryophyta</taxon>
        <taxon>Tracheophyta</taxon>
        <taxon>Spermatophyta</taxon>
        <taxon>Magnoliopsida</taxon>
        <taxon>eudicotyledons</taxon>
        <taxon>Gunneridae</taxon>
        <taxon>Pentapetalae</taxon>
        <taxon>rosids</taxon>
        <taxon>fabids</taxon>
        <taxon>Fabales</taxon>
        <taxon>Fabaceae</taxon>
        <taxon>Caesalpinioideae</taxon>
        <taxon>Cassia clade</taxon>
        <taxon>Senna</taxon>
    </lineage>
</organism>
<accession>A0A834WYE2</accession>
<sequence>MAVIKKEEEESNGLSQSREWEEDNFQTTI</sequence>
<evidence type="ECO:0000313" key="2">
    <source>
        <dbReference type="EMBL" id="KAF7834834.1"/>
    </source>
</evidence>
<evidence type="ECO:0000256" key="1">
    <source>
        <dbReference type="SAM" id="MobiDB-lite"/>
    </source>
</evidence>
<reference evidence="2" key="1">
    <citation type="submission" date="2020-09" db="EMBL/GenBank/DDBJ databases">
        <title>Genome-Enabled Discovery of Anthraquinone Biosynthesis in Senna tora.</title>
        <authorList>
            <person name="Kang S.-H."/>
            <person name="Pandey R.P."/>
            <person name="Lee C.-M."/>
            <person name="Sim J.-S."/>
            <person name="Jeong J.-T."/>
            <person name="Choi B.-S."/>
            <person name="Jung M."/>
            <person name="Ginzburg D."/>
            <person name="Zhao K."/>
            <person name="Won S.Y."/>
            <person name="Oh T.-J."/>
            <person name="Yu Y."/>
            <person name="Kim N.-H."/>
            <person name="Lee O.R."/>
            <person name="Lee T.-H."/>
            <person name="Bashyal P."/>
            <person name="Kim T.-S."/>
            <person name="Lee W.-H."/>
            <person name="Kawkins C."/>
            <person name="Kim C.-K."/>
            <person name="Kim J.S."/>
            <person name="Ahn B.O."/>
            <person name="Rhee S.Y."/>
            <person name="Sohng J.K."/>
        </authorList>
    </citation>
    <scope>NUCLEOTIDE SEQUENCE</scope>
    <source>
        <tissue evidence="2">Leaf</tissue>
    </source>
</reference>
<keyword evidence="3" id="KW-1185">Reference proteome</keyword>